<sequence length="185" mass="22081">MIQYDSTRLNKLIENFDSNCLVKYIHELIDSWINIGKLTYVNYSHLIELEDWWKLEKEFDYISKMFIYLPNEQEFKEKLQLTKNIDVLINAFKNRKNDLEELIMTKSANFSHTYLKNFDWSLKLVHSSDKFSKLNELKCSLTLETDKLNSKDNLTALELDKYQLDNLINTLETVQNVKFNLYGSE</sequence>
<dbReference type="AlphaFoldDB" id="A0A3M7QXL0"/>
<accession>A0A3M7QXL0</accession>
<dbReference type="EMBL" id="REGN01004825">
    <property type="protein sequence ID" value="RNA16033.1"/>
    <property type="molecule type" value="Genomic_DNA"/>
</dbReference>
<reference evidence="2 3" key="1">
    <citation type="journal article" date="2018" name="Sci. Rep.">
        <title>Genomic signatures of local adaptation to the degree of environmental predictability in rotifers.</title>
        <authorList>
            <person name="Franch-Gras L."/>
            <person name="Hahn C."/>
            <person name="Garcia-Roger E.M."/>
            <person name="Carmona M.J."/>
            <person name="Serra M."/>
            <person name="Gomez A."/>
        </authorList>
    </citation>
    <scope>NUCLEOTIDE SEQUENCE [LARGE SCALE GENOMIC DNA]</scope>
    <source>
        <strain evidence="2">HYR1</strain>
    </source>
</reference>
<organism evidence="2 3">
    <name type="scientific">Brachionus plicatilis</name>
    <name type="common">Marine rotifer</name>
    <name type="synonym">Brachionus muelleri</name>
    <dbReference type="NCBI Taxonomy" id="10195"/>
    <lineage>
        <taxon>Eukaryota</taxon>
        <taxon>Metazoa</taxon>
        <taxon>Spiralia</taxon>
        <taxon>Gnathifera</taxon>
        <taxon>Rotifera</taxon>
        <taxon>Eurotatoria</taxon>
        <taxon>Monogononta</taxon>
        <taxon>Pseudotrocha</taxon>
        <taxon>Ploima</taxon>
        <taxon>Brachionidae</taxon>
        <taxon>Brachionus</taxon>
    </lineage>
</organism>
<feature type="domain" description="COMM" evidence="1">
    <location>
        <begin position="114"/>
        <end position="173"/>
    </location>
</feature>
<dbReference type="Pfam" id="PF07258">
    <property type="entry name" value="COMM_domain"/>
    <property type="match status" value="1"/>
</dbReference>
<evidence type="ECO:0000313" key="2">
    <source>
        <dbReference type="EMBL" id="RNA16033.1"/>
    </source>
</evidence>
<dbReference type="STRING" id="10195.A0A3M7QXL0"/>
<dbReference type="OrthoDB" id="17646at2759"/>
<name>A0A3M7QXL0_BRAPC</name>
<evidence type="ECO:0000313" key="3">
    <source>
        <dbReference type="Proteomes" id="UP000276133"/>
    </source>
</evidence>
<protein>
    <submittedName>
        <fullName evidence="2">COMM domain-containing 8</fullName>
    </submittedName>
</protein>
<comment type="caution">
    <text evidence="2">The sequence shown here is derived from an EMBL/GenBank/DDBJ whole genome shotgun (WGS) entry which is preliminary data.</text>
</comment>
<evidence type="ECO:0000259" key="1">
    <source>
        <dbReference type="Pfam" id="PF07258"/>
    </source>
</evidence>
<gene>
    <name evidence="2" type="ORF">BpHYR1_015171</name>
</gene>
<keyword evidence="3" id="KW-1185">Reference proteome</keyword>
<dbReference type="InterPro" id="IPR017920">
    <property type="entry name" value="COMM"/>
</dbReference>
<dbReference type="Proteomes" id="UP000276133">
    <property type="component" value="Unassembled WGS sequence"/>
</dbReference>
<proteinExistence type="predicted"/>